<organism evidence="4 5">
    <name type="scientific">Candidatus Magasanikbacteria bacterium CG10_big_fil_rev_8_21_14_0_10_42_10</name>
    <dbReference type="NCBI Taxonomy" id="1974649"/>
    <lineage>
        <taxon>Bacteria</taxon>
        <taxon>Candidatus Magasanikiibacteriota</taxon>
    </lineage>
</organism>
<dbReference type="InterPro" id="IPR000086">
    <property type="entry name" value="NUDIX_hydrolase_dom"/>
</dbReference>
<feature type="domain" description="Nudix hydrolase" evidence="3">
    <location>
        <begin position="70"/>
        <end position="202"/>
    </location>
</feature>
<reference evidence="5" key="1">
    <citation type="submission" date="2017-09" db="EMBL/GenBank/DDBJ databases">
        <title>Depth-based differentiation of microbial function through sediment-hosted aquifers and enrichment of novel symbionts in the deep terrestrial subsurface.</title>
        <authorList>
            <person name="Probst A.J."/>
            <person name="Ladd B."/>
            <person name="Jarett J.K."/>
            <person name="Geller-Mcgrath D.E."/>
            <person name="Sieber C.M.K."/>
            <person name="Emerson J.B."/>
            <person name="Anantharaman K."/>
            <person name="Thomas B.C."/>
            <person name="Malmstrom R."/>
            <person name="Stieglmeier M."/>
            <person name="Klingl A."/>
            <person name="Woyke T."/>
            <person name="Ryan C.M."/>
            <person name="Banfield J.F."/>
        </authorList>
    </citation>
    <scope>NUCLEOTIDE SEQUENCE [LARGE SCALE GENOMIC DNA]</scope>
</reference>
<comment type="caution">
    <text evidence="4">The sequence shown here is derived from an EMBL/GenBank/DDBJ whole genome shotgun (WGS) entry which is preliminary data.</text>
</comment>
<dbReference type="GO" id="GO:0005829">
    <property type="term" value="C:cytosol"/>
    <property type="evidence" value="ECO:0007669"/>
    <property type="project" value="TreeGrafter"/>
</dbReference>
<dbReference type="GO" id="GO:0006753">
    <property type="term" value="P:nucleoside phosphate metabolic process"/>
    <property type="evidence" value="ECO:0007669"/>
    <property type="project" value="TreeGrafter"/>
</dbReference>
<gene>
    <name evidence="4" type="ORF">COU32_04235</name>
</gene>
<dbReference type="AlphaFoldDB" id="A0A2H0TV29"/>
<dbReference type="GO" id="GO:0016787">
    <property type="term" value="F:hydrolase activity"/>
    <property type="evidence" value="ECO:0007669"/>
    <property type="project" value="UniProtKB-KW"/>
</dbReference>
<dbReference type="PROSITE" id="PS51462">
    <property type="entry name" value="NUDIX"/>
    <property type="match status" value="1"/>
</dbReference>
<evidence type="ECO:0000313" key="4">
    <source>
        <dbReference type="EMBL" id="PIR76018.1"/>
    </source>
</evidence>
<dbReference type="CDD" id="cd03424">
    <property type="entry name" value="NUDIX_ADPRase_Nudt5_UGPPase_Nudt14"/>
    <property type="match status" value="1"/>
</dbReference>
<dbReference type="PANTHER" id="PTHR11839">
    <property type="entry name" value="UDP/ADP-SUGAR PYROPHOSPHATASE"/>
    <property type="match status" value="1"/>
</dbReference>
<evidence type="ECO:0000256" key="2">
    <source>
        <dbReference type="ARBA" id="ARBA00022801"/>
    </source>
</evidence>
<proteinExistence type="predicted"/>
<dbReference type="EMBL" id="PFBY01000045">
    <property type="protein sequence ID" value="PIR76018.1"/>
    <property type="molecule type" value="Genomic_DNA"/>
</dbReference>
<accession>A0A2H0TV29</accession>
<dbReference type="GO" id="GO:0019693">
    <property type="term" value="P:ribose phosphate metabolic process"/>
    <property type="evidence" value="ECO:0007669"/>
    <property type="project" value="TreeGrafter"/>
</dbReference>
<evidence type="ECO:0000256" key="1">
    <source>
        <dbReference type="ARBA" id="ARBA00001946"/>
    </source>
</evidence>
<keyword evidence="2" id="KW-0378">Hydrolase</keyword>
<dbReference type="Pfam" id="PF00293">
    <property type="entry name" value="NUDIX"/>
    <property type="match status" value="1"/>
</dbReference>
<dbReference type="SUPFAM" id="SSF55811">
    <property type="entry name" value="Nudix"/>
    <property type="match status" value="1"/>
</dbReference>
<evidence type="ECO:0000313" key="5">
    <source>
        <dbReference type="Proteomes" id="UP000231530"/>
    </source>
</evidence>
<comment type="cofactor">
    <cofactor evidence="1">
        <name>Mg(2+)</name>
        <dbReference type="ChEBI" id="CHEBI:18420"/>
    </cofactor>
</comment>
<sequence length="214" mass="24749">MVMVAPISMGLSIIREKCLLKRWEHCFHKCMPRHLKKMSEEVIHENPWSVYKHDVYEKPDGSEGNYYYLETQGSVCIVPVLPDGRIVLVLQHRYLAEKQSIELPSGKIKEGTSALESAQRELLEETGWKATDWIKAGEFSPSNGYLKTTAHVFIAQTTDQQEQQLDDTEEIDVLYRRPDEFEDMITRGDISDGYTIAAWSLVRHRFLDRKNNTS</sequence>
<dbReference type="Gene3D" id="3.90.79.10">
    <property type="entry name" value="Nucleoside Triphosphate Pyrophosphohydrolase"/>
    <property type="match status" value="1"/>
</dbReference>
<name>A0A2H0TV29_9BACT</name>
<dbReference type="Proteomes" id="UP000231530">
    <property type="component" value="Unassembled WGS sequence"/>
</dbReference>
<dbReference type="InterPro" id="IPR015797">
    <property type="entry name" value="NUDIX_hydrolase-like_dom_sf"/>
</dbReference>
<dbReference type="PANTHER" id="PTHR11839:SF18">
    <property type="entry name" value="NUDIX HYDROLASE DOMAIN-CONTAINING PROTEIN"/>
    <property type="match status" value="1"/>
</dbReference>
<evidence type="ECO:0000259" key="3">
    <source>
        <dbReference type="PROSITE" id="PS51462"/>
    </source>
</evidence>
<protein>
    <recommendedName>
        <fullName evidence="3">Nudix hydrolase domain-containing protein</fullName>
    </recommendedName>
</protein>